<dbReference type="Pfam" id="PF04055">
    <property type="entry name" value="Radical_SAM"/>
    <property type="match status" value="1"/>
</dbReference>
<dbReference type="PROSITE" id="PS01305">
    <property type="entry name" value="MOAA_NIFB_PQQE"/>
    <property type="match status" value="1"/>
</dbReference>
<evidence type="ECO:0000256" key="18">
    <source>
        <dbReference type="ARBA" id="ARBA00048697"/>
    </source>
</evidence>
<dbReference type="FunFam" id="3.20.20.70:FF:000117">
    <property type="entry name" value="molybdenum cofactor biosynthesis protein 1"/>
    <property type="match status" value="1"/>
</dbReference>
<comment type="catalytic activity">
    <reaction evidence="18">
        <text>GTP + AH2 + S-adenosyl-L-methionine = (8S)-3',8-cyclo-7,8-dihydroguanosine 5'-triphosphate + 5'-deoxyadenosine + L-methionine + A + H(+)</text>
        <dbReference type="Rhea" id="RHEA:49576"/>
        <dbReference type="ChEBI" id="CHEBI:13193"/>
        <dbReference type="ChEBI" id="CHEBI:15378"/>
        <dbReference type="ChEBI" id="CHEBI:17319"/>
        <dbReference type="ChEBI" id="CHEBI:17499"/>
        <dbReference type="ChEBI" id="CHEBI:37565"/>
        <dbReference type="ChEBI" id="CHEBI:57844"/>
        <dbReference type="ChEBI" id="CHEBI:59789"/>
        <dbReference type="ChEBI" id="CHEBI:131766"/>
        <dbReference type="EC" id="4.1.99.22"/>
    </reaction>
</comment>
<accession>A0AAJ7RXZ2</accession>
<dbReference type="InterPro" id="IPR058240">
    <property type="entry name" value="rSAM_sf"/>
</dbReference>
<evidence type="ECO:0000256" key="10">
    <source>
        <dbReference type="ARBA" id="ARBA00022691"/>
    </source>
</evidence>
<dbReference type="Pfam" id="PF06463">
    <property type="entry name" value="Mob_synth_C"/>
    <property type="match status" value="1"/>
</dbReference>
<evidence type="ECO:0000313" key="23">
    <source>
        <dbReference type="RefSeq" id="XP_026667796.1"/>
    </source>
</evidence>
<dbReference type="CDD" id="cd21117">
    <property type="entry name" value="Twitch_MoaA"/>
    <property type="match status" value="1"/>
</dbReference>
<dbReference type="GeneID" id="108623073"/>
<comment type="similarity">
    <text evidence="5">In the N-terminal section; belongs to the radical SAM superfamily. MoaA family.</text>
</comment>
<dbReference type="GO" id="GO:0061799">
    <property type="term" value="F:cyclic pyranopterin monophosphate synthase activity"/>
    <property type="evidence" value="ECO:0007669"/>
    <property type="project" value="UniProtKB-EC"/>
</dbReference>
<dbReference type="InterPro" id="IPR013483">
    <property type="entry name" value="MoaA"/>
</dbReference>
<keyword evidence="22" id="KW-1185">Reference proteome</keyword>
<dbReference type="EC" id="4.6.1.17" evidence="7"/>
<organism evidence="22 23">
    <name type="scientific">Ceratina calcarata</name>
    <dbReference type="NCBI Taxonomy" id="156304"/>
    <lineage>
        <taxon>Eukaryota</taxon>
        <taxon>Metazoa</taxon>
        <taxon>Ecdysozoa</taxon>
        <taxon>Arthropoda</taxon>
        <taxon>Hexapoda</taxon>
        <taxon>Insecta</taxon>
        <taxon>Pterygota</taxon>
        <taxon>Neoptera</taxon>
        <taxon>Endopterygota</taxon>
        <taxon>Hymenoptera</taxon>
        <taxon>Apocrita</taxon>
        <taxon>Aculeata</taxon>
        <taxon>Apoidea</taxon>
        <taxon>Anthophila</taxon>
        <taxon>Apidae</taxon>
        <taxon>Ceratina</taxon>
        <taxon>Zadontomerus</taxon>
    </lineage>
</organism>
<name>A0AAJ7RXZ2_9HYME</name>
<evidence type="ECO:0000256" key="7">
    <source>
        <dbReference type="ARBA" id="ARBA00012575"/>
    </source>
</evidence>
<evidence type="ECO:0000256" key="11">
    <source>
        <dbReference type="ARBA" id="ARBA00022723"/>
    </source>
</evidence>
<dbReference type="SUPFAM" id="SSF55040">
    <property type="entry name" value="Molybdenum cofactor biosynthesis protein C, MoaC"/>
    <property type="match status" value="1"/>
</dbReference>
<dbReference type="InterPro" id="IPR000385">
    <property type="entry name" value="MoaA_NifB_PqqE_Fe-S-bd_CS"/>
</dbReference>
<keyword evidence="9" id="KW-0004">4Fe-4S</keyword>
<evidence type="ECO:0000256" key="15">
    <source>
        <dbReference type="ARBA" id="ARBA00023134"/>
    </source>
</evidence>
<dbReference type="NCBIfam" id="TIGR00581">
    <property type="entry name" value="moaC"/>
    <property type="match status" value="1"/>
</dbReference>
<protein>
    <recommendedName>
        <fullName evidence="8">Molybdenum cofactor biosynthesis protein 1</fullName>
        <ecNumber evidence="6">4.1.99.22</ecNumber>
        <ecNumber evidence="7">4.6.1.17</ecNumber>
    </recommendedName>
</protein>
<dbReference type="SUPFAM" id="SSF102114">
    <property type="entry name" value="Radical SAM enzymes"/>
    <property type="match status" value="1"/>
</dbReference>
<evidence type="ECO:0000256" key="6">
    <source>
        <dbReference type="ARBA" id="ARBA00012167"/>
    </source>
</evidence>
<dbReference type="InterPro" id="IPR040064">
    <property type="entry name" value="MoaA-like"/>
</dbReference>
<keyword evidence="12" id="KW-0547">Nucleotide-binding</keyword>
<dbReference type="Pfam" id="PF01967">
    <property type="entry name" value="MoaC"/>
    <property type="match status" value="1"/>
</dbReference>
<evidence type="ECO:0000256" key="12">
    <source>
        <dbReference type="ARBA" id="ARBA00022741"/>
    </source>
</evidence>
<dbReference type="NCBIfam" id="NF006870">
    <property type="entry name" value="PRK09364.1"/>
    <property type="match status" value="1"/>
</dbReference>
<dbReference type="NCBIfam" id="NF001199">
    <property type="entry name" value="PRK00164.2-1"/>
    <property type="match status" value="1"/>
</dbReference>
<dbReference type="HAMAP" id="MF_01225_B">
    <property type="entry name" value="MoaA_B"/>
    <property type="match status" value="1"/>
</dbReference>
<dbReference type="SFLD" id="SFLDG01067">
    <property type="entry name" value="SPASM/twitch_domain_containing"/>
    <property type="match status" value="1"/>
</dbReference>
<evidence type="ECO:0000256" key="20">
    <source>
        <dbReference type="ARBA" id="ARBA00063038"/>
    </source>
</evidence>
<evidence type="ECO:0000256" key="3">
    <source>
        <dbReference type="ARBA" id="ARBA00005046"/>
    </source>
</evidence>
<dbReference type="InterPro" id="IPR023045">
    <property type="entry name" value="MoaC"/>
</dbReference>
<dbReference type="CDD" id="cd01420">
    <property type="entry name" value="MoaC_PE"/>
    <property type="match status" value="1"/>
</dbReference>
<evidence type="ECO:0000256" key="2">
    <source>
        <dbReference type="ARBA" id="ARBA00001966"/>
    </source>
</evidence>
<keyword evidence="16" id="KW-0501">Molybdenum cofactor biosynthesis</keyword>
<proteinExistence type="inferred from homology"/>
<comment type="catalytic activity">
    <reaction evidence="1">
        <text>(8S)-3',8-cyclo-7,8-dihydroguanosine 5'-triphosphate = cyclic pyranopterin phosphate + diphosphate</text>
        <dbReference type="Rhea" id="RHEA:49580"/>
        <dbReference type="ChEBI" id="CHEBI:33019"/>
        <dbReference type="ChEBI" id="CHEBI:59648"/>
        <dbReference type="ChEBI" id="CHEBI:131766"/>
        <dbReference type="EC" id="4.6.1.17"/>
    </reaction>
</comment>
<dbReference type="Gene3D" id="3.20.20.70">
    <property type="entry name" value="Aldolase class I"/>
    <property type="match status" value="1"/>
</dbReference>
<evidence type="ECO:0000256" key="9">
    <source>
        <dbReference type="ARBA" id="ARBA00022485"/>
    </source>
</evidence>
<dbReference type="GO" id="GO:0005525">
    <property type="term" value="F:GTP binding"/>
    <property type="evidence" value="ECO:0007669"/>
    <property type="project" value="UniProtKB-KW"/>
</dbReference>
<keyword evidence="10" id="KW-0949">S-adenosyl-L-methionine</keyword>
<evidence type="ECO:0000256" key="16">
    <source>
        <dbReference type="ARBA" id="ARBA00023150"/>
    </source>
</evidence>
<dbReference type="InterPro" id="IPR036522">
    <property type="entry name" value="MoaC_sf"/>
</dbReference>
<evidence type="ECO:0000313" key="22">
    <source>
        <dbReference type="Proteomes" id="UP000694925"/>
    </source>
</evidence>
<dbReference type="InterPro" id="IPR013785">
    <property type="entry name" value="Aldolase_TIM"/>
</dbReference>
<dbReference type="CTD" id="4337"/>
<dbReference type="RefSeq" id="XP_026667796.1">
    <property type="nucleotide sequence ID" value="XM_026811995.1"/>
</dbReference>
<evidence type="ECO:0000256" key="1">
    <source>
        <dbReference type="ARBA" id="ARBA00001637"/>
    </source>
</evidence>
<evidence type="ECO:0000256" key="5">
    <source>
        <dbReference type="ARBA" id="ARBA00009862"/>
    </source>
</evidence>
<dbReference type="InterPro" id="IPR007197">
    <property type="entry name" value="rSAM"/>
</dbReference>
<feature type="domain" description="Radical SAM core" evidence="21">
    <location>
        <begin position="50"/>
        <end position="277"/>
    </location>
</feature>
<dbReference type="GO" id="GO:0061798">
    <property type="term" value="F:GTP 3',8'-cyclase activity"/>
    <property type="evidence" value="ECO:0007669"/>
    <property type="project" value="UniProtKB-EC"/>
</dbReference>
<evidence type="ECO:0000256" key="14">
    <source>
        <dbReference type="ARBA" id="ARBA00023014"/>
    </source>
</evidence>
<dbReference type="AlphaFoldDB" id="A0AAJ7RXZ2"/>
<keyword evidence="13" id="KW-0408">Iron</keyword>
<dbReference type="InterPro" id="IPR047594">
    <property type="entry name" value="MoaC_bact/euk"/>
</dbReference>
<dbReference type="PROSITE" id="PS51918">
    <property type="entry name" value="RADICAL_SAM"/>
    <property type="match status" value="1"/>
</dbReference>
<dbReference type="Proteomes" id="UP000694925">
    <property type="component" value="Unplaced"/>
</dbReference>
<dbReference type="GO" id="GO:0051539">
    <property type="term" value="F:4 iron, 4 sulfur cluster binding"/>
    <property type="evidence" value="ECO:0007669"/>
    <property type="project" value="UniProtKB-KW"/>
</dbReference>
<dbReference type="PANTHER" id="PTHR22960:SF0">
    <property type="entry name" value="MOLYBDENUM COFACTOR BIOSYNTHESIS PROTEIN 1"/>
    <property type="match status" value="1"/>
</dbReference>
<evidence type="ECO:0000256" key="19">
    <source>
        <dbReference type="ARBA" id="ARBA00054222"/>
    </source>
</evidence>
<dbReference type="SMART" id="SM00729">
    <property type="entry name" value="Elp3"/>
    <property type="match status" value="1"/>
</dbReference>
<evidence type="ECO:0000259" key="21">
    <source>
        <dbReference type="PROSITE" id="PS51918"/>
    </source>
</evidence>
<dbReference type="Gene3D" id="3.30.70.640">
    <property type="entry name" value="Molybdopterin cofactor biosynthesis C (MoaC) domain"/>
    <property type="match status" value="1"/>
</dbReference>
<dbReference type="SFLD" id="SFLDG01383">
    <property type="entry name" value="cyclic_pyranopterin_phosphate"/>
    <property type="match status" value="1"/>
</dbReference>
<dbReference type="InterPro" id="IPR050105">
    <property type="entry name" value="MoCo_biosynth_MoaA/MoaC"/>
</dbReference>
<evidence type="ECO:0000256" key="17">
    <source>
        <dbReference type="ARBA" id="ARBA00023239"/>
    </source>
</evidence>
<keyword evidence="11" id="KW-0479">Metal-binding</keyword>
<dbReference type="NCBIfam" id="TIGR02666">
    <property type="entry name" value="moaA"/>
    <property type="match status" value="1"/>
</dbReference>
<dbReference type="CDD" id="cd01335">
    <property type="entry name" value="Radical_SAM"/>
    <property type="match status" value="1"/>
</dbReference>
<gene>
    <name evidence="23" type="primary">LOC108623073</name>
</gene>
<dbReference type="InterPro" id="IPR010505">
    <property type="entry name" value="MoaA_twitch"/>
</dbReference>
<evidence type="ECO:0000256" key="8">
    <source>
        <dbReference type="ARBA" id="ARBA00015273"/>
    </source>
</evidence>
<keyword evidence="14" id="KW-0411">Iron-sulfur</keyword>
<dbReference type="InterPro" id="IPR002820">
    <property type="entry name" value="Mopterin_CF_biosynth-C_dom"/>
</dbReference>
<comment type="similarity">
    <text evidence="4">In the C-terminal section; belongs to the MoaC family.</text>
</comment>
<dbReference type="InterPro" id="IPR006638">
    <property type="entry name" value="Elp3/MiaA/NifB-like_rSAM"/>
</dbReference>
<keyword evidence="15" id="KW-0342">GTP-binding</keyword>
<dbReference type="EC" id="4.1.99.22" evidence="6"/>
<comment type="cofactor">
    <cofactor evidence="2">
        <name>[4Fe-4S] cluster</name>
        <dbReference type="ChEBI" id="CHEBI:49883"/>
    </cofactor>
</comment>
<evidence type="ECO:0000256" key="13">
    <source>
        <dbReference type="ARBA" id="ARBA00023004"/>
    </source>
</evidence>
<dbReference type="SFLD" id="SFLDS00029">
    <property type="entry name" value="Radical_SAM"/>
    <property type="match status" value="1"/>
</dbReference>
<dbReference type="GO" id="GO:0006777">
    <property type="term" value="P:Mo-molybdopterin cofactor biosynthetic process"/>
    <property type="evidence" value="ECO:0007669"/>
    <property type="project" value="UniProtKB-KW"/>
</dbReference>
<evidence type="ECO:0000256" key="4">
    <source>
        <dbReference type="ARBA" id="ARBA00008484"/>
    </source>
</evidence>
<dbReference type="GO" id="GO:0046872">
    <property type="term" value="F:metal ion binding"/>
    <property type="evidence" value="ECO:0007669"/>
    <property type="project" value="UniProtKB-KW"/>
</dbReference>
<dbReference type="PANTHER" id="PTHR22960">
    <property type="entry name" value="MOLYBDOPTERIN COFACTOR SYNTHESIS PROTEIN A"/>
    <property type="match status" value="1"/>
</dbReference>
<dbReference type="SFLD" id="SFLDG01386">
    <property type="entry name" value="main_SPASM_domain-containing"/>
    <property type="match status" value="1"/>
</dbReference>
<sequence>MFRKVCTVKSIFGAVHSSTEASVASNVSPRVQQFRELLNRTSDNDMLTDSYGRHHTYLRISVTERCNLRCLYCMPAEGVKLTKNEGILKTDEIIKIADLFVKEGVNKIRLTGGEPTVRKDIVDIISNLKQLPGLRQVAITTNGLTLPRQLPSLQRAGLDAINISLDTLREKRFEQFTRRKGWSRVMAAIDLAIQLDYKPVKVNCVVMKNFNDDEIVDFVTLTKDRPIDVRFIEYMPFQGNEWNQNKMIPFKDMKQLIRDTYPDLQRLPNDYNDTSKAYHVPGFTGQIGFITSMSEHFCSSCNRLRITADGNLKVCLFEGKGEVSLRDALRNGASDDTLKEMIGAAVRRKKKQHAGMFNLSKMENRPMILIGVEKKVVRNYNYLRVNVSRQHLMIGAGLEFKISETARAFSSLSHVDPSGKASMVDVGSKVDTKRVAIARGIVQVDSNISKLIAENNVKKGDVLTVAQLAGIMAAKRASNLIPLCHPLPLTYANVSLRLDEESHRVEITAEVRCTGKTGVEMEALTAVSVAALTVYDMCKYAASPNSMKITDIVLVSKTGGTKGNFYRD</sequence>
<comment type="pathway">
    <text evidence="3">Cofactor biosynthesis; molybdopterin biosynthesis.</text>
</comment>
<comment type="function">
    <text evidence="19">Isoform MOCS1A and isoform MOCS1B probably form a complex that catalyzes the conversion of 5'-GTP to cyclic pyranopterin monophosphate (cPMP). MOCS1A catalyzes the cyclization of GTP to (8S)-3',8-cyclo-7,8-dihydroguanosine 5'-triphosphate and MOCS1B catalyzes the subsequent conversion of (8S)-3',8-cyclo-7,8-dihydroguanosine 5'-triphosphate to cPMP.</text>
</comment>
<dbReference type="HAMAP" id="MF_01224_B">
    <property type="entry name" value="MoaC_B"/>
    <property type="match status" value="1"/>
</dbReference>
<reference evidence="23" key="1">
    <citation type="submission" date="2025-08" db="UniProtKB">
        <authorList>
            <consortium name="RefSeq"/>
        </authorList>
    </citation>
    <scope>IDENTIFICATION</scope>
    <source>
        <tissue evidence="23">Whole body</tissue>
    </source>
</reference>
<keyword evidence="17" id="KW-0456">Lyase</keyword>
<comment type="subunit">
    <text evidence="20">Isoform MOCS1A and isoform MOCS1B probably form a heterooligomer.</text>
</comment>